<dbReference type="InterPro" id="IPR009061">
    <property type="entry name" value="DNA-bd_dom_put_sf"/>
</dbReference>
<dbReference type="EMBL" id="BAAAZO010000002">
    <property type="protein sequence ID" value="GAA3599255.1"/>
    <property type="molecule type" value="Genomic_DNA"/>
</dbReference>
<protein>
    <submittedName>
        <fullName evidence="4">MerR family transcriptional regulator</fullName>
    </submittedName>
</protein>
<dbReference type="CDD" id="cd01109">
    <property type="entry name" value="HTH_YyaN"/>
    <property type="match status" value="1"/>
</dbReference>
<accession>A0ABP6Z7T2</accession>
<dbReference type="PANTHER" id="PTHR30204:SF98">
    <property type="entry name" value="HTH-TYPE TRANSCRIPTIONAL REGULATOR ADHR"/>
    <property type="match status" value="1"/>
</dbReference>
<dbReference type="PANTHER" id="PTHR30204">
    <property type="entry name" value="REDOX-CYCLING DRUG-SENSING TRANSCRIPTIONAL ACTIVATOR SOXR"/>
    <property type="match status" value="1"/>
</dbReference>
<evidence type="ECO:0000313" key="5">
    <source>
        <dbReference type="Proteomes" id="UP001501074"/>
    </source>
</evidence>
<dbReference type="Proteomes" id="UP001501074">
    <property type="component" value="Unassembled WGS sequence"/>
</dbReference>
<reference evidence="5" key="1">
    <citation type="journal article" date="2019" name="Int. J. Syst. Evol. Microbiol.">
        <title>The Global Catalogue of Microorganisms (GCM) 10K type strain sequencing project: providing services to taxonomists for standard genome sequencing and annotation.</title>
        <authorList>
            <consortium name="The Broad Institute Genomics Platform"/>
            <consortium name="The Broad Institute Genome Sequencing Center for Infectious Disease"/>
            <person name="Wu L."/>
            <person name="Ma J."/>
        </authorList>
    </citation>
    <scope>NUCLEOTIDE SEQUENCE [LARGE SCALE GENOMIC DNA]</scope>
    <source>
        <strain evidence="5">JCM 16902</strain>
    </source>
</reference>
<dbReference type="SUPFAM" id="SSF46955">
    <property type="entry name" value="Putative DNA-binding domain"/>
    <property type="match status" value="1"/>
</dbReference>
<dbReference type="Pfam" id="PF13411">
    <property type="entry name" value="MerR_1"/>
    <property type="match status" value="1"/>
</dbReference>
<organism evidence="4 5">
    <name type="scientific">Kineosporia mesophila</name>
    <dbReference type="NCBI Taxonomy" id="566012"/>
    <lineage>
        <taxon>Bacteria</taxon>
        <taxon>Bacillati</taxon>
        <taxon>Actinomycetota</taxon>
        <taxon>Actinomycetes</taxon>
        <taxon>Kineosporiales</taxon>
        <taxon>Kineosporiaceae</taxon>
        <taxon>Kineosporia</taxon>
    </lineage>
</organism>
<name>A0ABP6Z7T2_9ACTN</name>
<gene>
    <name evidence="4" type="ORF">GCM10022223_13380</name>
</gene>
<dbReference type="PROSITE" id="PS50937">
    <property type="entry name" value="HTH_MERR_2"/>
    <property type="match status" value="1"/>
</dbReference>
<evidence type="ECO:0000259" key="3">
    <source>
        <dbReference type="PROSITE" id="PS50937"/>
    </source>
</evidence>
<feature type="region of interest" description="Disordered" evidence="2">
    <location>
        <begin position="131"/>
        <end position="158"/>
    </location>
</feature>
<sequence>MSDVLSIGEISAQTGLSAHTLRFYEQENLFVNPVARDGAGRRVYGSQDVQWLLLATRLRDSGMPLAEIARYAGLVRAGAGNEQERLDLLREHQDHVRAQMERLSASLDAVTAKISLYEIALVDGDPQNPWSDGVQDCVVPAPPVRAGRQQPPHPSRRR</sequence>
<proteinExistence type="predicted"/>
<feature type="domain" description="HTH merR-type" evidence="3">
    <location>
        <begin position="4"/>
        <end position="74"/>
    </location>
</feature>
<dbReference type="PROSITE" id="PS00552">
    <property type="entry name" value="HTH_MERR_1"/>
    <property type="match status" value="1"/>
</dbReference>
<comment type="caution">
    <text evidence="4">The sequence shown here is derived from an EMBL/GenBank/DDBJ whole genome shotgun (WGS) entry which is preliminary data.</text>
</comment>
<evidence type="ECO:0000256" key="2">
    <source>
        <dbReference type="SAM" id="MobiDB-lite"/>
    </source>
</evidence>
<dbReference type="SMART" id="SM00422">
    <property type="entry name" value="HTH_MERR"/>
    <property type="match status" value="1"/>
</dbReference>
<dbReference type="Gene3D" id="1.10.1660.10">
    <property type="match status" value="1"/>
</dbReference>
<dbReference type="InterPro" id="IPR000551">
    <property type="entry name" value="MerR-type_HTH_dom"/>
</dbReference>
<keyword evidence="1" id="KW-0238">DNA-binding</keyword>
<keyword evidence="5" id="KW-1185">Reference proteome</keyword>
<evidence type="ECO:0000256" key="1">
    <source>
        <dbReference type="ARBA" id="ARBA00023125"/>
    </source>
</evidence>
<evidence type="ECO:0000313" key="4">
    <source>
        <dbReference type="EMBL" id="GAA3599255.1"/>
    </source>
</evidence>
<dbReference type="InterPro" id="IPR047057">
    <property type="entry name" value="MerR_fam"/>
</dbReference>